<comment type="caution">
    <text evidence="2">The sequence shown here is derived from an EMBL/GenBank/DDBJ whole genome shotgun (WGS) entry which is preliminary data.</text>
</comment>
<feature type="region of interest" description="Disordered" evidence="1">
    <location>
        <begin position="16"/>
        <end position="35"/>
    </location>
</feature>
<accession>A0ABT8YKV8</accession>
<reference evidence="2" key="2">
    <citation type="submission" date="2023-07" db="EMBL/GenBank/DDBJ databases">
        <authorList>
            <person name="Shen H."/>
        </authorList>
    </citation>
    <scope>NUCLEOTIDE SEQUENCE</scope>
    <source>
        <strain evidence="2">TNR-22</strain>
    </source>
</reference>
<reference evidence="2" key="1">
    <citation type="journal article" date="2015" name="Int. J. Syst. Evol. Microbiol.">
        <title>Rhizobium alvei sp. nov., isolated from a freshwater river.</title>
        <authorList>
            <person name="Sheu S.Y."/>
            <person name="Huang H.W."/>
            <person name="Young C.C."/>
            <person name="Chen W.M."/>
        </authorList>
    </citation>
    <scope>NUCLEOTIDE SEQUENCE</scope>
    <source>
        <strain evidence="2">TNR-22</strain>
    </source>
</reference>
<evidence type="ECO:0008006" key="4">
    <source>
        <dbReference type="Google" id="ProtNLM"/>
    </source>
</evidence>
<evidence type="ECO:0000313" key="3">
    <source>
        <dbReference type="Proteomes" id="UP001174932"/>
    </source>
</evidence>
<gene>
    <name evidence="2" type="ORF">Q4481_10320</name>
</gene>
<keyword evidence="3" id="KW-1185">Reference proteome</keyword>
<name>A0ABT8YKV8_9HYPH</name>
<organism evidence="2 3">
    <name type="scientific">Rhizobium alvei</name>
    <dbReference type="NCBI Taxonomy" id="1132659"/>
    <lineage>
        <taxon>Bacteria</taxon>
        <taxon>Pseudomonadati</taxon>
        <taxon>Pseudomonadota</taxon>
        <taxon>Alphaproteobacteria</taxon>
        <taxon>Hyphomicrobiales</taxon>
        <taxon>Rhizobiaceae</taxon>
        <taxon>Rhizobium/Agrobacterium group</taxon>
        <taxon>Rhizobium</taxon>
    </lineage>
</organism>
<proteinExistence type="predicted"/>
<evidence type="ECO:0000313" key="2">
    <source>
        <dbReference type="EMBL" id="MDO6964354.1"/>
    </source>
</evidence>
<evidence type="ECO:0000256" key="1">
    <source>
        <dbReference type="SAM" id="MobiDB-lite"/>
    </source>
</evidence>
<protein>
    <recommendedName>
        <fullName evidence="4">J domain-containing protein</fullName>
    </recommendedName>
</protein>
<sequence>MPVFGKTVFQTLLDKAEDQSEDEDDEALTPSSPQVRGFNSGFVHAGWNPVLETDPVEMQFGYDDYIDAEDLGSEPPVEPETLMDLSRMLKLTAEDIAAELDLASVTDIAALRRLRRDFARANHPDRVPAVWRQEATIRMMIANQLIDKALRALSRA</sequence>
<dbReference type="Proteomes" id="UP001174932">
    <property type="component" value="Unassembled WGS sequence"/>
</dbReference>
<dbReference type="RefSeq" id="WP_304376272.1">
    <property type="nucleotide sequence ID" value="NZ_JAUOZU010000007.1"/>
</dbReference>
<dbReference type="EMBL" id="JAUOZU010000007">
    <property type="protein sequence ID" value="MDO6964354.1"/>
    <property type="molecule type" value="Genomic_DNA"/>
</dbReference>